<evidence type="ECO:0000313" key="2">
    <source>
        <dbReference type="Proteomes" id="UP000520198"/>
    </source>
</evidence>
<gene>
    <name evidence="1" type="ORF">HT585_30490</name>
</gene>
<accession>A0A7Y6UR64</accession>
<comment type="caution">
    <text evidence="1">The sequence shown here is derived from an EMBL/GenBank/DDBJ whole genome shotgun (WGS) entry which is preliminary data.</text>
</comment>
<evidence type="ECO:0000313" key="1">
    <source>
        <dbReference type="EMBL" id="NVD43200.1"/>
    </source>
</evidence>
<dbReference type="EMBL" id="JABWDU010000014">
    <property type="protein sequence ID" value="NVD43200.1"/>
    <property type="molecule type" value="Genomic_DNA"/>
</dbReference>
<proteinExistence type="predicted"/>
<reference evidence="1 2" key="1">
    <citation type="submission" date="2020-06" db="EMBL/GenBank/DDBJ databases">
        <authorList>
            <person name="Grouzdev D.S."/>
        </authorList>
    </citation>
    <scope>NUCLEOTIDE SEQUENCE [LARGE SCALE GENOMIC DNA]</scope>
    <source>
        <strain evidence="1 2">HO-A22</strain>
    </source>
</reference>
<keyword evidence="2" id="KW-1185">Reference proteome</keyword>
<organism evidence="1 2">
    <name type="scientific">Ensifer oleiphilus</name>
    <dbReference type="NCBI Taxonomy" id="2742698"/>
    <lineage>
        <taxon>Bacteria</taxon>
        <taxon>Pseudomonadati</taxon>
        <taxon>Pseudomonadota</taxon>
        <taxon>Alphaproteobacteria</taxon>
        <taxon>Hyphomicrobiales</taxon>
        <taxon>Rhizobiaceae</taxon>
        <taxon>Sinorhizobium/Ensifer group</taxon>
        <taxon>Ensifer</taxon>
    </lineage>
</organism>
<dbReference type="AlphaFoldDB" id="A0A7Y6UR64"/>
<sequence>MPLIDPAEVPEDVTSPEGVAGLNTVIDTLRARRVETIKMPEPPKGFRLANKVRAYCQSQLWRCLDLVDSAESLRRSNHGLGTIVMVRAIYETVAAFLHFERKLAEMMTPLESKADLERIDVFVHGKTFSTRLEDLLEKVGADESSRATSVLTQIDRGVVIVNPRRRILNAQKRREDTTDLDAECSKATIRRSC</sequence>
<dbReference type="Proteomes" id="UP000520198">
    <property type="component" value="Unassembled WGS sequence"/>
</dbReference>
<protein>
    <submittedName>
        <fullName evidence="1">Uncharacterized protein</fullName>
    </submittedName>
</protein>
<name>A0A7Y6UR64_9HYPH</name>
<dbReference type="RefSeq" id="WP_176356526.1">
    <property type="nucleotide sequence ID" value="NZ_JABWDU010000014.1"/>
</dbReference>